<dbReference type="EMBL" id="CP114063">
    <property type="protein sequence ID" value="WAT24179.1"/>
    <property type="molecule type" value="Genomic_DNA"/>
</dbReference>
<dbReference type="PANTHER" id="PTHR42800">
    <property type="entry name" value="EXOINULINASE INUD (AFU_ORTHOLOGUE AFUA_5G00480)"/>
    <property type="match status" value="1"/>
</dbReference>
<sequence>MTRYLKVDFDSERGFVEVDRTNVGIGKMNETKATRQGKFLPNKELKMNIFVDTSSVEIFFNDGLKVLSSLAFPEKEDTFIFLEMKESHVSTHLFKIE</sequence>
<protein>
    <submittedName>
        <fullName evidence="2">GH32 C-terminal domain-containing protein</fullName>
    </submittedName>
</protein>
<dbReference type="InterPro" id="IPR013189">
    <property type="entry name" value="Glyco_hydro_32_C"/>
</dbReference>
<dbReference type="GO" id="GO:0005987">
    <property type="term" value="P:sucrose catabolic process"/>
    <property type="evidence" value="ECO:0007669"/>
    <property type="project" value="TreeGrafter"/>
</dbReference>
<accession>A0AA47GA97</accession>
<dbReference type="GO" id="GO:0005737">
    <property type="term" value="C:cytoplasm"/>
    <property type="evidence" value="ECO:0007669"/>
    <property type="project" value="TreeGrafter"/>
</dbReference>
<dbReference type="Gene3D" id="2.60.120.560">
    <property type="entry name" value="Exo-inulinase, domain 1"/>
    <property type="match status" value="1"/>
</dbReference>
<dbReference type="InterPro" id="IPR013320">
    <property type="entry name" value="ConA-like_dom_sf"/>
</dbReference>
<evidence type="ECO:0000313" key="3">
    <source>
        <dbReference type="Proteomes" id="UP001164714"/>
    </source>
</evidence>
<dbReference type="AlphaFoldDB" id="A0AA47GA97"/>
<dbReference type="Pfam" id="PF08244">
    <property type="entry name" value="Glyco_hydro_32C"/>
    <property type="match status" value="1"/>
</dbReference>
<reference evidence="2" key="1">
    <citation type="submission" date="2022-12" db="EMBL/GenBank/DDBJ databases">
        <title>Whole genome sequence analysis of a duck derived balloon bacteium Aerococcus urinaeequi henan2020.</title>
        <authorList>
            <person name="Zhang H."/>
            <person name="Qiao H.X."/>
            <person name="Bian C.Z."/>
            <person name="Shu J.C."/>
        </authorList>
    </citation>
    <scope>NUCLEOTIDE SEQUENCE</scope>
    <source>
        <strain evidence="2">2020-HN-1</strain>
    </source>
</reference>
<dbReference type="SUPFAM" id="SSF49899">
    <property type="entry name" value="Concanavalin A-like lectins/glucanases"/>
    <property type="match status" value="1"/>
</dbReference>
<dbReference type="Proteomes" id="UP001164714">
    <property type="component" value="Chromosome"/>
</dbReference>
<name>A0AA47GA97_9LACT</name>
<evidence type="ECO:0000313" key="2">
    <source>
        <dbReference type="EMBL" id="WAT24179.1"/>
    </source>
</evidence>
<dbReference type="RefSeq" id="WP_016896344.1">
    <property type="nucleotide sequence ID" value="NZ_CP114063.1"/>
</dbReference>
<feature type="domain" description="Glycosyl hydrolase family 32 C-terminal" evidence="1">
    <location>
        <begin position="3"/>
        <end position="82"/>
    </location>
</feature>
<organism evidence="2 3">
    <name type="scientific">Aerococcus urinaeequi</name>
    <dbReference type="NCBI Taxonomy" id="51665"/>
    <lineage>
        <taxon>Bacteria</taxon>
        <taxon>Bacillati</taxon>
        <taxon>Bacillota</taxon>
        <taxon>Bacilli</taxon>
        <taxon>Lactobacillales</taxon>
        <taxon>Aerococcaceae</taxon>
        <taxon>Aerococcus</taxon>
    </lineage>
</organism>
<dbReference type="PANTHER" id="PTHR42800:SF1">
    <property type="entry name" value="EXOINULINASE INUD (AFU_ORTHOLOGUE AFUA_5G00480)"/>
    <property type="match status" value="1"/>
</dbReference>
<evidence type="ECO:0000259" key="1">
    <source>
        <dbReference type="Pfam" id="PF08244"/>
    </source>
</evidence>
<gene>
    <name evidence="2" type="ORF">OZ415_07940</name>
</gene>
<proteinExistence type="predicted"/>
<dbReference type="GO" id="GO:0004575">
    <property type="term" value="F:sucrose alpha-glucosidase activity"/>
    <property type="evidence" value="ECO:0007669"/>
    <property type="project" value="TreeGrafter"/>
</dbReference>